<keyword evidence="9" id="KW-0812">Transmembrane</keyword>
<dbReference type="Pfam" id="PF00781">
    <property type="entry name" value="DAGK_cat"/>
    <property type="match status" value="1"/>
</dbReference>
<evidence type="ECO:0000313" key="11">
    <source>
        <dbReference type="EMBL" id="XAO45678.1"/>
    </source>
</evidence>
<evidence type="ECO:0000256" key="6">
    <source>
        <dbReference type="ARBA" id="ARBA00022840"/>
    </source>
</evidence>
<evidence type="ECO:0000256" key="1">
    <source>
        <dbReference type="ARBA" id="ARBA00001946"/>
    </source>
</evidence>
<feature type="domain" description="DAGKc" evidence="10">
    <location>
        <begin position="229"/>
        <end position="359"/>
    </location>
</feature>
<dbReference type="PANTHER" id="PTHR12358:SF54">
    <property type="entry name" value="SPHINGOSINE KINASE RELATED PROTEIN"/>
    <property type="match status" value="1"/>
</dbReference>
<dbReference type="SUPFAM" id="SSF111331">
    <property type="entry name" value="NAD kinase/diacylglycerol kinase-like"/>
    <property type="match status" value="1"/>
</dbReference>
<dbReference type="SUPFAM" id="SSF48317">
    <property type="entry name" value="Acid phosphatase/Vanadium-dependent haloperoxidase"/>
    <property type="match status" value="1"/>
</dbReference>
<keyword evidence="5 11" id="KW-0418">Kinase</keyword>
<evidence type="ECO:0000256" key="8">
    <source>
        <dbReference type="ARBA" id="ARBA00023264"/>
    </source>
</evidence>
<accession>A0AAU6WEZ2</accession>
<comment type="similarity">
    <text evidence="2">Belongs to the diacylglycerol/lipid kinase family.</text>
</comment>
<feature type="transmembrane region" description="Helical" evidence="9">
    <location>
        <begin position="197"/>
        <end position="223"/>
    </location>
</feature>
<dbReference type="InterPro" id="IPR016064">
    <property type="entry name" value="NAD/diacylglycerol_kinase_sf"/>
</dbReference>
<dbReference type="InterPro" id="IPR036938">
    <property type="entry name" value="PAP2/HPO_sf"/>
</dbReference>
<sequence>MTRILKPLGRFDLASLAQGRFFMTFIFLFTGWTLLSTVWGLEDLDELTLAPWINARSFAGQIAEAFALLTHPALVFAFILAMALWTLRRRIRRLAGALGAVAFVIPITAGIQFITNQPRPASPFEDSLTYQISAYPSAHMVAVSVLAWVLATLGHAQRLTTSSALRSRLIATLLILMVLGDQWIMRTQTTSQLIGGVLLGITWASGVLVVTGVGPILQGWAGLGLPVEQSDKRAAVIYNPTKVLDFALFRRRVEYELQAAGWKPPLWLETEREDPGGKMSQQAIDANVDVVIVAGGDGTVRMVCQELANQGIPVALIPAGTGNLLARNLGASLDESEAIRTALAGEAVPIDLISCTTEAGNSVCAVMCGLGFDAKIMGNTNPELKKTIKAVAYVVAAAQQFSLTPFECTLTIDDQPIQHHSSIMTLIGNVGRLMGGINLIPSAVPTDGKIDAMIASPTGARELASIARGIVLGTDAKSLSYQQGQVIEIRADQPVACQLDGDYAGESTFFRAEIMPQALSIMLDAGGPRPWQN</sequence>
<dbReference type="SMART" id="SM00046">
    <property type="entry name" value="DAGKc"/>
    <property type="match status" value="1"/>
</dbReference>
<organism evidence="11 12">
    <name type="scientific">Glutamicibacter ectropisis</name>
    <dbReference type="NCBI Taxonomy" id="3046593"/>
    <lineage>
        <taxon>Bacteria</taxon>
        <taxon>Bacillati</taxon>
        <taxon>Actinomycetota</taxon>
        <taxon>Actinomycetes</taxon>
        <taxon>Micrococcales</taxon>
        <taxon>Micrococcaceae</taxon>
        <taxon>Glutamicibacter</taxon>
    </lineage>
</organism>
<dbReference type="PROSITE" id="PS50146">
    <property type="entry name" value="DAGK"/>
    <property type="match status" value="1"/>
</dbReference>
<keyword evidence="9" id="KW-0472">Membrane</keyword>
<dbReference type="RefSeq" id="WP_345471389.1">
    <property type="nucleotide sequence ID" value="NZ_CP125942.1"/>
</dbReference>
<evidence type="ECO:0000256" key="7">
    <source>
        <dbReference type="ARBA" id="ARBA00023209"/>
    </source>
</evidence>
<comment type="cofactor">
    <cofactor evidence="1">
        <name>Mg(2+)</name>
        <dbReference type="ChEBI" id="CHEBI:18420"/>
    </cofactor>
</comment>
<evidence type="ECO:0000256" key="5">
    <source>
        <dbReference type="ARBA" id="ARBA00022777"/>
    </source>
</evidence>
<keyword evidence="12" id="KW-1185">Reference proteome</keyword>
<dbReference type="PANTHER" id="PTHR12358">
    <property type="entry name" value="SPHINGOSINE KINASE"/>
    <property type="match status" value="1"/>
</dbReference>
<dbReference type="Gene3D" id="2.60.200.40">
    <property type="match status" value="1"/>
</dbReference>
<feature type="transmembrane region" description="Helical" evidence="9">
    <location>
        <begin position="21"/>
        <end position="41"/>
    </location>
</feature>
<evidence type="ECO:0000259" key="10">
    <source>
        <dbReference type="PROSITE" id="PS50146"/>
    </source>
</evidence>
<name>A0AAU6WEZ2_9MICC</name>
<evidence type="ECO:0000256" key="3">
    <source>
        <dbReference type="ARBA" id="ARBA00022679"/>
    </source>
</evidence>
<keyword evidence="4" id="KW-0547">Nucleotide-binding</keyword>
<feature type="transmembrane region" description="Helical" evidence="9">
    <location>
        <begin position="94"/>
        <end position="114"/>
    </location>
</feature>
<dbReference type="InterPro" id="IPR001206">
    <property type="entry name" value="Diacylglycerol_kinase_cat_dom"/>
</dbReference>
<proteinExistence type="inferred from homology"/>
<dbReference type="CDD" id="cd01610">
    <property type="entry name" value="PAP2_like"/>
    <property type="match status" value="1"/>
</dbReference>
<gene>
    <name evidence="11" type="ORF">QMQ05_15235</name>
</gene>
<evidence type="ECO:0000256" key="2">
    <source>
        <dbReference type="ARBA" id="ARBA00005983"/>
    </source>
</evidence>
<feature type="transmembrane region" description="Helical" evidence="9">
    <location>
        <begin position="61"/>
        <end position="87"/>
    </location>
</feature>
<keyword evidence="3" id="KW-0808">Transferase</keyword>
<reference evidence="11 12" key="1">
    <citation type="submission" date="2023-05" db="EMBL/GenBank/DDBJ databases">
        <title>Glutamicibacter sp. B1, complete genome.</title>
        <authorList>
            <person name="Long Y.H."/>
            <person name="Fang T."/>
            <person name="Li X.Y."/>
        </authorList>
    </citation>
    <scope>NUCLEOTIDE SEQUENCE [LARGE SCALE GENOMIC DNA]</scope>
    <source>
        <strain evidence="11 12">B1</strain>
    </source>
</reference>
<dbReference type="KEGG" id="gey:QMQ05_15235"/>
<dbReference type="Pfam" id="PF19279">
    <property type="entry name" value="YegS_C"/>
    <property type="match status" value="1"/>
</dbReference>
<dbReference type="EMBL" id="CP125942">
    <property type="protein sequence ID" value="XAO45678.1"/>
    <property type="molecule type" value="Genomic_DNA"/>
</dbReference>
<dbReference type="Proteomes" id="UP001486888">
    <property type="component" value="Chromosome"/>
</dbReference>
<dbReference type="Gene3D" id="3.40.50.10330">
    <property type="entry name" value="Probable inorganic polyphosphate/atp-NAD kinase, domain 1"/>
    <property type="match status" value="1"/>
</dbReference>
<keyword evidence="9" id="KW-1133">Transmembrane helix</keyword>
<dbReference type="GO" id="GO:0008654">
    <property type="term" value="P:phospholipid biosynthetic process"/>
    <property type="evidence" value="ECO:0007669"/>
    <property type="project" value="UniProtKB-KW"/>
</dbReference>
<feature type="transmembrane region" description="Helical" evidence="9">
    <location>
        <begin position="134"/>
        <end position="153"/>
    </location>
</feature>
<protein>
    <submittedName>
        <fullName evidence="11">Diacylglycerol kinase family protein</fullName>
    </submittedName>
</protein>
<evidence type="ECO:0000313" key="12">
    <source>
        <dbReference type="Proteomes" id="UP001486888"/>
    </source>
</evidence>
<dbReference type="GO" id="GO:0016301">
    <property type="term" value="F:kinase activity"/>
    <property type="evidence" value="ECO:0007669"/>
    <property type="project" value="UniProtKB-KW"/>
</dbReference>
<dbReference type="GO" id="GO:0005524">
    <property type="term" value="F:ATP binding"/>
    <property type="evidence" value="ECO:0007669"/>
    <property type="project" value="UniProtKB-KW"/>
</dbReference>
<dbReference type="InterPro" id="IPR017438">
    <property type="entry name" value="ATP-NAD_kinase_N"/>
</dbReference>
<keyword evidence="6" id="KW-0067">ATP-binding</keyword>
<dbReference type="InterPro" id="IPR050187">
    <property type="entry name" value="Lipid_Phosphate_FormReg"/>
</dbReference>
<keyword evidence="8" id="KW-1208">Phospholipid metabolism</keyword>
<keyword evidence="7" id="KW-0443">Lipid metabolism</keyword>
<evidence type="ECO:0000256" key="9">
    <source>
        <dbReference type="SAM" id="Phobius"/>
    </source>
</evidence>
<keyword evidence="7" id="KW-0594">Phospholipid biosynthesis</keyword>
<dbReference type="AlphaFoldDB" id="A0AAU6WEZ2"/>
<keyword evidence="7" id="KW-0444">Lipid biosynthesis</keyword>
<evidence type="ECO:0000256" key="4">
    <source>
        <dbReference type="ARBA" id="ARBA00022741"/>
    </source>
</evidence>
<dbReference type="InterPro" id="IPR045540">
    <property type="entry name" value="YegS/DAGK_C"/>
</dbReference>